<proteinExistence type="inferred from homology"/>
<comment type="function">
    <text evidence="1">Involved in endocytosis.</text>
</comment>
<dbReference type="Proteomes" id="UP000183365">
    <property type="component" value="Unassembled WGS sequence"/>
</dbReference>
<comment type="subcellular location">
    <subcellularLocation>
        <location evidence="2">Cell membrane</location>
        <topology evidence="2">Peripheral membrane protein</topology>
        <orientation evidence="2">Cytoplasmic side</orientation>
    </subcellularLocation>
    <subcellularLocation>
        <location evidence="3">Cytoplasmic granule</location>
    </subcellularLocation>
</comment>
<dbReference type="InterPro" id="IPR011990">
    <property type="entry name" value="TPR-like_helical_dom_sf"/>
</dbReference>
<evidence type="ECO:0000256" key="5">
    <source>
        <dbReference type="ARBA" id="ARBA00038251"/>
    </source>
</evidence>
<dbReference type="PANTHER" id="PTHR23083:SF464">
    <property type="entry name" value="TETRATRICOPEPTIDE REPEAT DOMAIN 7, ISOFORM A"/>
    <property type="match status" value="1"/>
</dbReference>
<organism evidence="7 8">
    <name type="scientific">Hanseniaspora guilliermondii</name>
    <dbReference type="NCBI Taxonomy" id="56406"/>
    <lineage>
        <taxon>Eukaryota</taxon>
        <taxon>Fungi</taxon>
        <taxon>Dikarya</taxon>
        <taxon>Ascomycota</taxon>
        <taxon>Saccharomycotina</taxon>
        <taxon>Saccharomycetes</taxon>
        <taxon>Saccharomycodales</taxon>
        <taxon>Saccharomycodaceae</taxon>
        <taxon>Hanseniaspora</taxon>
    </lineage>
</organism>
<dbReference type="GO" id="GO:0005886">
    <property type="term" value="C:plasma membrane"/>
    <property type="evidence" value="ECO:0007669"/>
    <property type="project" value="UniProtKB-SubCell"/>
</dbReference>
<evidence type="ECO:0000313" key="7">
    <source>
        <dbReference type="EMBL" id="SGZ41604.1"/>
    </source>
</evidence>
<dbReference type="OrthoDB" id="3972608at2759"/>
<keyword evidence="4" id="KW-0254">Endocytosis</keyword>
<evidence type="ECO:0000256" key="6">
    <source>
        <dbReference type="ARBA" id="ARBA00039231"/>
    </source>
</evidence>
<dbReference type="AlphaFoldDB" id="A0A1L0B709"/>
<dbReference type="InterPro" id="IPR051722">
    <property type="entry name" value="Endocytosis_PI4K-reg_protein"/>
</dbReference>
<dbReference type="EMBL" id="FQNF01000120">
    <property type="protein sequence ID" value="SGZ41604.1"/>
    <property type="molecule type" value="Genomic_DNA"/>
</dbReference>
<evidence type="ECO:0000256" key="2">
    <source>
        <dbReference type="ARBA" id="ARBA00004413"/>
    </source>
</evidence>
<accession>A0A1L0B709</accession>
<keyword evidence="8" id="KW-1185">Reference proteome</keyword>
<name>A0A1L0B709_9ASCO</name>
<protein>
    <recommendedName>
        <fullName evidence="6">Cargo-transport protein YPP1</fullName>
    </recommendedName>
</protein>
<evidence type="ECO:0000256" key="3">
    <source>
        <dbReference type="ARBA" id="ARBA00004463"/>
    </source>
</evidence>
<dbReference type="GO" id="GO:0006897">
    <property type="term" value="P:endocytosis"/>
    <property type="evidence" value="ECO:0007669"/>
    <property type="project" value="UniProtKB-KW"/>
</dbReference>
<dbReference type="PANTHER" id="PTHR23083">
    <property type="entry name" value="TETRATRICOPEPTIDE REPEAT PROTEIN, TPR"/>
    <property type="match status" value="1"/>
</dbReference>
<sequence>MGKSEQTFEIQIEDDLFKFKNFGSYVSRCNISNNLLGKATFLLHRFHSNTIFNEPNLENLKVIQKECHQLMSSVKHDSLVTYILNNIDNGVKVLTSSEAPIPQTSNLKSLVNTTNLAKLEFLNSLILENAYYINSVDELINDDDFEIPLLDNSIATHYLNKLIQEKKLDEKKIKSKLLDFYADIITNNVDDDYVLTTLNEIVDHLRFPNADEIIKNKDQIKISNYLKVLMDHYKGFKEENYTKWEDIIVKIVSKTFQSINAAGLASKFFAIKGDSLQAELYFRNFIIFVKKNKELSGVYDDVLSILNVSNYVKDKEQVTHFLNLIYNHYDLTLINTKETMNILENNKFGSVKLPELTNSILLSSWEFLNSQVDINTNIQDYFYSLTNIFQLNIEDKGVLSKYEYEYAYSLSLIKQNEKSAQWLKQIILSKQPTNNLPSWLLLAILESGREDKMNALTIVNSILTCLDIDEDEEVDEEDLVNINDLTFESRYLYVIFKFLQIDIISEIHDISDSIDLLPSLFQLYEKIFIKNNNFTEIKSKPKFTSQYVLQLVWMQAAKLYYKNDQKEEAVKCLKELSDIDVDFKNLNAINMKGFVLSDINQFESVLSYDAFNLIALIGYADLLLKDNHKESLEYMNKLNVLGLKISTAINSNIQCRYSGQLQMLLFRIYKLLGHGKDLQQDILLSAIECLENETILDPWIIKL</sequence>
<gene>
    <name evidence="7" type="ORF">HGUI_03805</name>
</gene>
<evidence type="ECO:0000313" key="8">
    <source>
        <dbReference type="Proteomes" id="UP000183365"/>
    </source>
</evidence>
<evidence type="ECO:0000256" key="4">
    <source>
        <dbReference type="ARBA" id="ARBA00022583"/>
    </source>
</evidence>
<dbReference type="SUPFAM" id="SSF48452">
    <property type="entry name" value="TPR-like"/>
    <property type="match status" value="1"/>
</dbReference>
<reference evidence="8" key="1">
    <citation type="submission" date="2016-11" db="EMBL/GenBank/DDBJ databases">
        <authorList>
            <person name="Guldener U."/>
        </authorList>
    </citation>
    <scope>NUCLEOTIDE SEQUENCE [LARGE SCALE GENOMIC DNA]</scope>
</reference>
<dbReference type="VEuPathDB" id="FungiDB:HGUI_03805"/>
<evidence type="ECO:0000256" key="1">
    <source>
        <dbReference type="ARBA" id="ARBA00002550"/>
    </source>
</evidence>
<comment type="similarity">
    <text evidence="5">Belongs to the YPP1 family.</text>
</comment>